<comment type="caution">
    <text evidence="5">The sequence shown here is derived from an EMBL/GenBank/DDBJ whole genome shotgun (WGS) entry which is preliminary data.</text>
</comment>
<proteinExistence type="inferred from homology"/>
<dbReference type="InterPro" id="IPR023865">
    <property type="entry name" value="Aliphatic_acid_kinase_CS"/>
</dbReference>
<dbReference type="InterPro" id="IPR043129">
    <property type="entry name" value="ATPase_NBD"/>
</dbReference>
<reference evidence="5" key="1">
    <citation type="submission" date="2021-06" db="EMBL/GenBank/DDBJ databases">
        <authorList>
            <person name="Kallberg Y."/>
            <person name="Tangrot J."/>
            <person name="Rosling A."/>
        </authorList>
    </citation>
    <scope>NUCLEOTIDE SEQUENCE</scope>
    <source>
        <strain evidence="5">FL130A</strain>
    </source>
</reference>
<keyword evidence="6" id="KW-1185">Reference proteome</keyword>
<dbReference type="AlphaFoldDB" id="A0A9N9FY52"/>
<dbReference type="GO" id="GO:0006083">
    <property type="term" value="P:acetate metabolic process"/>
    <property type="evidence" value="ECO:0007669"/>
    <property type="project" value="TreeGrafter"/>
</dbReference>
<dbReference type="Gene3D" id="3.30.420.40">
    <property type="match status" value="2"/>
</dbReference>
<dbReference type="PANTHER" id="PTHR21060:SF15">
    <property type="entry name" value="ACETATE KINASE-RELATED"/>
    <property type="match status" value="1"/>
</dbReference>
<dbReference type="InterPro" id="IPR004372">
    <property type="entry name" value="Ac/propionate_kinase"/>
</dbReference>
<dbReference type="SUPFAM" id="SSF53067">
    <property type="entry name" value="Actin-like ATPase domain"/>
    <property type="match status" value="2"/>
</dbReference>
<keyword evidence="2" id="KW-0547">Nucleotide-binding</keyword>
<name>A0A9N9FY52_9GLOM</name>
<dbReference type="EMBL" id="CAJVPS010002268">
    <property type="protein sequence ID" value="CAG8564185.1"/>
    <property type="molecule type" value="Genomic_DNA"/>
</dbReference>
<evidence type="ECO:0000256" key="1">
    <source>
        <dbReference type="ARBA" id="ARBA00022679"/>
    </source>
</evidence>
<dbReference type="PROSITE" id="PS01075">
    <property type="entry name" value="ACETATE_KINASE_1"/>
    <property type="match status" value="1"/>
</dbReference>
<dbReference type="GO" id="GO:0008776">
    <property type="term" value="F:acetate kinase activity"/>
    <property type="evidence" value="ECO:0007669"/>
    <property type="project" value="TreeGrafter"/>
</dbReference>
<feature type="non-terminal residue" evidence="5">
    <location>
        <position position="412"/>
    </location>
</feature>
<organism evidence="5 6">
    <name type="scientific">Ambispora leptoticha</name>
    <dbReference type="NCBI Taxonomy" id="144679"/>
    <lineage>
        <taxon>Eukaryota</taxon>
        <taxon>Fungi</taxon>
        <taxon>Fungi incertae sedis</taxon>
        <taxon>Mucoromycota</taxon>
        <taxon>Glomeromycotina</taxon>
        <taxon>Glomeromycetes</taxon>
        <taxon>Archaeosporales</taxon>
        <taxon>Ambisporaceae</taxon>
        <taxon>Ambispora</taxon>
    </lineage>
</organism>
<dbReference type="HAMAP" id="MF_00020">
    <property type="entry name" value="Acetate_kinase"/>
    <property type="match status" value="1"/>
</dbReference>
<dbReference type="PIRSF" id="PIRSF000722">
    <property type="entry name" value="Acetate_prop_kin"/>
    <property type="match status" value="1"/>
</dbReference>
<keyword evidence="4" id="KW-0067">ATP-binding</keyword>
<dbReference type="Proteomes" id="UP000789508">
    <property type="component" value="Unassembled WGS sequence"/>
</dbReference>
<dbReference type="NCBIfam" id="TIGR00016">
    <property type="entry name" value="ackA"/>
    <property type="match status" value="1"/>
</dbReference>
<keyword evidence="1" id="KW-0808">Transferase</keyword>
<dbReference type="OrthoDB" id="67445at2759"/>
<evidence type="ECO:0000256" key="4">
    <source>
        <dbReference type="ARBA" id="ARBA00022840"/>
    </source>
</evidence>
<dbReference type="PANTHER" id="PTHR21060">
    <property type="entry name" value="ACETATE KINASE"/>
    <property type="match status" value="1"/>
</dbReference>
<evidence type="ECO:0000313" key="6">
    <source>
        <dbReference type="Proteomes" id="UP000789508"/>
    </source>
</evidence>
<gene>
    <name evidence="5" type="ORF">ALEPTO_LOCUS6498</name>
</gene>
<dbReference type="PRINTS" id="PR00471">
    <property type="entry name" value="ACETATEKNASE"/>
</dbReference>
<sequence>MSIILALNAGSSSLKYKIYIHQNGHDNSKNKLILLSKGQVTEIGLGNSKNNCQFSAKLYSSSTLEQIDQYSQNIEASTHEIAFTHVLSYLLDKVNHLNKREDIGFIAHRVVHGATEEKPMIISSSSSSLEQALKKLDSLSELAPLHNHTSVLIIRACLNSLPAAKNYIFFDTIFHRTLPKEVYTYALPYEECRSKRIRKYGFHGISHSYVTQRASEYLGVDWKNEEEARFISLHLGSGASVCAVRGGESINTSMGLTPLEGLPGTTRSGTVDPCAIFHLSNLAKSGAESRHPIDRKFHLTEAESILNHKSGFKGICGTSNFAEITKIIKDKGSGNEQFERAKLTFDLFIDRILHFIGAYYVTLEGKVAALLFTGGIGEHSWEIRETICERLKCLGVVELDKKKNQNADKEFT</sequence>
<accession>A0A9N9FY52</accession>
<dbReference type="Pfam" id="PF00871">
    <property type="entry name" value="Acetate_kinase"/>
    <property type="match status" value="1"/>
</dbReference>
<evidence type="ECO:0000313" key="5">
    <source>
        <dbReference type="EMBL" id="CAG8564185.1"/>
    </source>
</evidence>
<evidence type="ECO:0000256" key="3">
    <source>
        <dbReference type="ARBA" id="ARBA00022777"/>
    </source>
</evidence>
<dbReference type="InterPro" id="IPR000890">
    <property type="entry name" value="Aliphatic_acid_kin_short-chain"/>
</dbReference>
<protein>
    <submittedName>
        <fullName evidence="5">775_t:CDS:1</fullName>
    </submittedName>
</protein>
<dbReference type="GO" id="GO:0005524">
    <property type="term" value="F:ATP binding"/>
    <property type="evidence" value="ECO:0007669"/>
    <property type="project" value="UniProtKB-KW"/>
</dbReference>
<keyword evidence="3" id="KW-0418">Kinase</keyword>
<evidence type="ECO:0000256" key="2">
    <source>
        <dbReference type="ARBA" id="ARBA00022741"/>
    </source>
</evidence>
<dbReference type="PROSITE" id="PS01076">
    <property type="entry name" value="ACETATE_KINASE_2"/>
    <property type="match status" value="1"/>
</dbReference>